<name>A0A833RJH4_9POAL</name>
<evidence type="ECO:0000256" key="8">
    <source>
        <dbReference type="SAM" id="Phobius"/>
    </source>
</evidence>
<dbReference type="EMBL" id="SWLB01000003">
    <property type="protein sequence ID" value="KAF3340291.1"/>
    <property type="molecule type" value="Genomic_DNA"/>
</dbReference>
<evidence type="ECO:0000256" key="6">
    <source>
        <dbReference type="ARBA" id="ARBA00023136"/>
    </source>
</evidence>
<accession>A0A833RJH4</accession>
<keyword evidence="5 8" id="KW-1133">Transmembrane helix</keyword>
<keyword evidence="4" id="KW-0029">Amino-acid transport</keyword>
<feature type="transmembrane region" description="Helical" evidence="8">
    <location>
        <begin position="111"/>
        <end position="132"/>
    </location>
</feature>
<feature type="transmembrane region" description="Helical" evidence="8">
    <location>
        <begin position="230"/>
        <end position="250"/>
    </location>
</feature>
<feature type="transmembrane region" description="Helical" evidence="8">
    <location>
        <begin position="391"/>
        <end position="412"/>
    </location>
</feature>
<feature type="transmembrane region" description="Helical" evidence="8">
    <location>
        <begin position="256"/>
        <end position="277"/>
    </location>
</feature>
<sequence length="530" mass="57922">MSTEVNEINSLPATPRPEAATPPVSAPPSQIHSPYVIRSPRPQSATPRTPRTAPRTPRTPRTPRFMTPLASPIRHVIVSMKGHLEQLGHLTKLDPKDAWLPITESRSGNSYYAAFHTLSSGIGFQALVLPVAFTYLGWTWATISLTVAFIWQMYTLWLLVQMHEAVPGIRYSRYMHLAMSVFGPKLGKFLTLFPIIYLSAGICSALIIVGGSCMKLFFQLVCGTGCSSQPLTSIEWYLVFICLAAVLAQLPNLNSIAGISLIGGTTAVVYCTLIWVLSVSKGQVAGVSYDLVAKSDLDRVLDILNGLGIIAFAFRGHNLVLEIQSTMPSSLKHPSSVPMWKGVKVAYVIVACCLYPMAIGGFWAYGNKVPSSNGLLSALYQFHMTDLPRPVLGLTIFLVIINCLASFQLYAMPIFDQMEAGYVDKHNKPCPKWLRSGFRILFSGIGFLIAVAFPFLSSIAALMGGIALPVTLGYPSFMWISVTKPKQKNASWYLNWVLGSLGMGLSVVLTIGALWSLIKQGVDLHFFKAA</sequence>
<evidence type="ECO:0000256" key="5">
    <source>
        <dbReference type="ARBA" id="ARBA00022989"/>
    </source>
</evidence>
<dbReference type="Pfam" id="PF01490">
    <property type="entry name" value="Aa_trans"/>
    <property type="match status" value="1"/>
</dbReference>
<gene>
    <name evidence="10" type="ORF">FCM35_KLT16062</name>
</gene>
<feature type="transmembrane region" description="Helical" evidence="8">
    <location>
        <begin position="138"/>
        <end position="159"/>
    </location>
</feature>
<comment type="subcellular location">
    <subcellularLocation>
        <location evidence="1">Membrane</location>
    </subcellularLocation>
</comment>
<comment type="caution">
    <text evidence="10">The sequence shown here is derived from an EMBL/GenBank/DDBJ whole genome shotgun (WGS) entry which is preliminary data.</text>
</comment>
<feature type="compositionally biased region" description="Low complexity" evidence="7">
    <location>
        <begin position="38"/>
        <end position="56"/>
    </location>
</feature>
<evidence type="ECO:0000256" key="4">
    <source>
        <dbReference type="ARBA" id="ARBA00022970"/>
    </source>
</evidence>
<feature type="transmembrane region" description="Helical" evidence="8">
    <location>
        <begin position="345"/>
        <end position="365"/>
    </location>
</feature>
<keyword evidence="3 8" id="KW-0812">Transmembrane</keyword>
<keyword evidence="6 8" id="KW-0472">Membrane</keyword>
<evidence type="ECO:0000256" key="1">
    <source>
        <dbReference type="ARBA" id="ARBA00004370"/>
    </source>
</evidence>
<evidence type="ECO:0000313" key="11">
    <source>
        <dbReference type="Proteomes" id="UP000623129"/>
    </source>
</evidence>
<feature type="compositionally biased region" description="Polar residues" evidence="7">
    <location>
        <begin position="1"/>
        <end position="11"/>
    </location>
</feature>
<dbReference type="InterPro" id="IPR013057">
    <property type="entry name" value="AA_transpt_TM"/>
</dbReference>
<reference evidence="10" key="1">
    <citation type="submission" date="2020-01" db="EMBL/GenBank/DDBJ databases">
        <title>Genome sequence of Kobresia littledalei, the first chromosome-level genome in the family Cyperaceae.</title>
        <authorList>
            <person name="Qu G."/>
        </authorList>
    </citation>
    <scope>NUCLEOTIDE SEQUENCE</scope>
    <source>
        <strain evidence="10">C.B.Clarke</strain>
        <tissue evidence="10">Leaf</tissue>
    </source>
</reference>
<feature type="region of interest" description="Disordered" evidence="7">
    <location>
        <begin position="1"/>
        <end position="65"/>
    </location>
</feature>
<dbReference type="Proteomes" id="UP000623129">
    <property type="component" value="Unassembled WGS sequence"/>
</dbReference>
<evidence type="ECO:0000256" key="7">
    <source>
        <dbReference type="SAM" id="MobiDB-lite"/>
    </source>
</evidence>
<keyword evidence="11" id="KW-1185">Reference proteome</keyword>
<proteinExistence type="predicted"/>
<dbReference type="PANTHER" id="PTHR48017">
    <property type="entry name" value="OS05G0424000 PROTEIN-RELATED"/>
    <property type="match status" value="1"/>
</dbReference>
<organism evidence="10 11">
    <name type="scientific">Carex littledalei</name>
    <dbReference type="NCBI Taxonomy" id="544730"/>
    <lineage>
        <taxon>Eukaryota</taxon>
        <taxon>Viridiplantae</taxon>
        <taxon>Streptophyta</taxon>
        <taxon>Embryophyta</taxon>
        <taxon>Tracheophyta</taxon>
        <taxon>Spermatophyta</taxon>
        <taxon>Magnoliopsida</taxon>
        <taxon>Liliopsida</taxon>
        <taxon>Poales</taxon>
        <taxon>Cyperaceae</taxon>
        <taxon>Cyperoideae</taxon>
        <taxon>Cariceae</taxon>
        <taxon>Carex</taxon>
        <taxon>Carex subgen. Euthyceras</taxon>
    </lineage>
</organism>
<dbReference type="GO" id="GO:0016020">
    <property type="term" value="C:membrane"/>
    <property type="evidence" value="ECO:0007669"/>
    <property type="project" value="UniProtKB-SubCell"/>
</dbReference>
<protein>
    <submittedName>
        <fullName evidence="10">Lysine histidine transporter-like 8</fullName>
    </submittedName>
</protein>
<feature type="transmembrane region" description="Helical" evidence="8">
    <location>
        <begin position="433"/>
        <end position="453"/>
    </location>
</feature>
<evidence type="ECO:0000256" key="3">
    <source>
        <dbReference type="ARBA" id="ARBA00022692"/>
    </source>
</evidence>
<evidence type="ECO:0000313" key="10">
    <source>
        <dbReference type="EMBL" id="KAF3340291.1"/>
    </source>
</evidence>
<dbReference type="OrthoDB" id="40134at2759"/>
<feature type="domain" description="Amino acid transporter transmembrane" evidence="9">
    <location>
        <begin position="111"/>
        <end position="512"/>
    </location>
</feature>
<evidence type="ECO:0000259" key="9">
    <source>
        <dbReference type="Pfam" id="PF01490"/>
    </source>
</evidence>
<keyword evidence="2" id="KW-0813">Transport</keyword>
<feature type="transmembrane region" description="Helical" evidence="8">
    <location>
        <begin position="196"/>
        <end position="218"/>
    </location>
</feature>
<feature type="transmembrane region" description="Helical" evidence="8">
    <location>
        <begin position="492"/>
        <end position="518"/>
    </location>
</feature>
<evidence type="ECO:0000256" key="2">
    <source>
        <dbReference type="ARBA" id="ARBA00022448"/>
    </source>
</evidence>
<dbReference type="GO" id="GO:0006865">
    <property type="term" value="P:amino acid transport"/>
    <property type="evidence" value="ECO:0007669"/>
    <property type="project" value="UniProtKB-KW"/>
</dbReference>
<feature type="transmembrane region" description="Helical" evidence="8">
    <location>
        <begin position="459"/>
        <end position="480"/>
    </location>
</feature>
<feature type="compositionally biased region" description="Low complexity" evidence="7">
    <location>
        <begin position="12"/>
        <end position="23"/>
    </location>
</feature>
<dbReference type="AlphaFoldDB" id="A0A833RJH4"/>